<evidence type="ECO:0000313" key="3">
    <source>
        <dbReference type="Proteomes" id="UP000313359"/>
    </source>
</evidence>
<evidence type="ECO:0000256" key="1">
    <source>
        <dbReference type="SAM" id="MobiDB-lite"/>
    </source>
</evidence>
<keyword evidence="3" id="KW-1185">Reference proteome</keyword>
<feature type="region of interest" description="Disordered" evidence="1">
    <location>
        <begin position="116"/>
        <end position="156"/>
    </location>
</feature>
<feature type="region of interest" description="Disordered" evidence="1">
    <location>
        <begin position="310"/>
        <end position="346"/>
    </location>
</feature>
<feature type="compositionally biased region" description="Low complexity" evidence="1">
    <location>
        <begin position="311"/>
        <end position="330"/>
    </location>
</feature>
<name>A0A5C2S1B4_9APHY</name>
<protein>
    <submittedName>
        <fullName evidence="2">Uncharacterized protein</fullName>
    </submittedName>
</protein>
<proteinExistence type="predicted"/>
<sequence length="346" mass="39107">MLTLPIGAQSDCSPLMPIRRRLRFTSEGPRPRTRGRGRRQIRSRSSVLRSQARPERQAYLPASTRRLTGRPHDATAQAHPISVACCPVVSTHANLRTQKLNLKRHTRCLMNHTISQPQSTIDKSTSRPRPGLVGVQKTRTPHPAPRTVHDDRNRTHTCRRESRVHAGKASASALSLPAVILVHSVLQYSTSARGQNRRQRRHHRARPILNTQSRLLNLNLNLNLTLEVRPEQQQPWGAICNNTRSRALRESPDSWSLSLRVHIIGCYSSEPVSVEVQARSHPTPHIPHHRTLQPRPWPWPCRHTTQQYIRSEPTTSVSSLSSSPHPTPHTQEPLANTQHSISPLNP</sequence>
<organism evidence="2 3">
    <name type="scientific">Lentinus tigrinus ALCF2SS1-6</name>
    <dbReference type="NCBI Taxonomy" id="1328759"/>
    <lineage>
        <taxon>Eukaryota</taxon>
        <taxon>Fungi</taxon>
        <taxon>Dikarya</taxon>
        <taxon>Basidiomycota</taxon>
        <taxon>Agaricomycotina</taxon>
        <taxon>Agaricomycetes</taxon>
        <taxon>Polyporales</taxon>
        <taxon>Polyporaceae</taxon>
        <taxon>Lentinus</taxon>
    </lineage>
</organism>
<feature type="compositionally biased region" description="Polar residues" evidence="1">
    <location>
        <begin position="333"/>
        <end position="346"/>
    </location>
</feature>
<feature type="compositionally biased region" description="Basic and acidic residues" evidence="1">
    <location>
        <begin position="147"/>
        <end position="156"/>
    </location>
</feature>
<accession>A0A5C2S1B4</accession>
<reference evidence="2" key="1">
    <citation type="journal article" date="2018" name="Genome Biol. Evol.">
        <title>Genomics and development of Lentinus tigrinus, a white-rot wood-decaying mushroom with dimorphic fruiting bodies.</title>
        <authorList>
            <person name="Wu B."/>
            <person name="Xu Z."/>
            <person name="Knudson A."/>
            <person name="Carlson A."/>
            <person name="Chen N."/>
            <person name="Kovaka S."/>
            <person name="LaButti K."/>
            <person name="Lipzen A."/>
            <person name="Pennachio C."/>
            <person name="Riley R."/>
            <person name="Schakwitz W."/>
            <person name="Umezawa K."/>
            <person name="Ohm R.A."/>
            <person name="Grigoriev I.V."/>
            <person name="Nagy L.G."/>
            <person name="Gibbons J."/>
            <person name="Hibbett D."/>
        </authorList>
    </citation>
    <scope>NUCLEOTIDE SEQUENCE [LARGE SCALE GENOMIC DNA]</scope>
    <source>
        <strain evidence="2">ALCF2SS1-6</strain>
    </source>
</reference>
<feature type="region of interest" description="Disordered" evidence="1">
    <location>
        <begin position="24"/>
        <end position="75"/>
    </location>
</feature>
<evidence type="ECO:0000313" key="2">
    <source>
        <dbReference type="EMBL" id="RPD57275.1"/>
    </source>
</evidence>
<dbReference type="AlphaFoldDB" id="A0A5C2S1B4"/>
<dbReference type="Proteomes" id="UP000313359">
    <property type="component" value="Unassembled WGS sequence"/>
</dbReference>
<feature type="compositionally biased region" description="Basic residues" evidence="1">
    <location>
        <begin position="31"/>
        <end position="42"/>
    </location>
</feature>
<gene>
    <name evidence="2" type="ORF">L227DRAFT_235312</name>
</gene>
<dbReference type="EMBL" id="ML122282">
    <property type="protein sequence ID" value="RPD57275.1"/>
    <property type="molecule type" value="Genomic_DNA"/>
</dbReference>